<evidence type="ECO:0008006" key="6">
    <source>
        <dbReference type="Google" id="ProtNLM"/>
    </source>
</evidence>
<keyword evidence="1" id="KW-0677">Repeat</keyword>
<dbReference type="PANTHER" id="PTHR47926:SF467">
    <property type="entry name" value="REPEAT-CONTAINING PROTEIN, PUTATIVE-RELATED"/>
    <property type="match status" value="1"/>
</dbReference>
<accession>A0AAP0HKE2</accession>
<dbReference type="Pfam" id="PF13041">
    <property type="entry name" value="PPR_2"/>
    <property type="match status" value="2"/>
</dbReference>
<dbReference type="GO" id="GO:0009451">
    <property type="term" value="P:RNA modification"/>
    <property type="evidence" value="ECO:0007669"/>
    <property type="project" value="InterPro"/>
</dbReference>
<feature type="repeat" description="PPR" evidence="3">
    <location>
        <begin position="209"/>
        <end position="243"/>
    </location>
</feature>
<dbReference type="NCBIfam" id="TIGR00756">
    <property type="entry name" value="PPR"/>
    <property type="match status" value="6"/>
</dbReference>
<comment type="similarity">
    <text evidence="2">Belongs to the PPR family. PCMP-E subfamily.</text>
</comment>
<gene>
    <name evidence="4" type="ORF">Sjap_026376</name>
</gene>
<evidence type="ECO:0000313" key="4">
    <source>
        <dbReference type="EMBL" id="KAK9085965.1"/>
    </source>
</evidence>
<dbReference type="AlphaFoldDB" id="A0AAP0HKE2"/>
<dbReference type="Proteomes" id="UP001417504">
    <property type="component" value="Unassembled WGS sequence"/>
</dbReference>
<dbReference type="Gene3D" id="1.25.40.10">
    <property type="entry name" value="Tetratricopeptide repeat domain"/>
    <property type="match status" value="3"/>
</dbReference>
<dbReference type="EMBL" id="JBBNAE010000011">
    <property type="protein sequence ID" value="KAK9085965.1"/>
    <property type="molecule type" value="Genomic_DNA"/>
</dbReference>
<name>A0AAP0HKE2_9MAGN</name>
<dbReference type="InterPro" id="IPR046960">
    <property type="entry name" value="PPR_At4g14850-like_plant"/>
</dbReference>
<feature type="repeat" description="PPR" evidence="3">
    <location>
        <begin position="175"/>
        <end position="205"/>
    </location>
</feature>
<reference evidence="4 5" key="1">
    <citation type="submission" date="2024-01" db="EMBL/GenBank/DDBJ databases">
        <title>Genome assemblies of Stephania.</title>
        <authorList>
            <person name="Yang L."/>
        </authorList>
    </citation>
    <scope>NUCLEOTIDE SEQUENCE [LARGE SCALE GENOMIC DNA]</scope>
    <source>
        <strain evidence="4">QJT</strain>
        <tissue evidence="4">Leaf</tissue>
    </source>
</reference>
<dbReference type="PROSITE" id="PS51375">
    <property type="entry name" value="PPR"/>
    <property type="match status" value="4"/>
</dbReference>
<dbReference type="FunFam" id="1.25.40.10:FF:000334">
    <property type="entry name" value="Pentatricopeptide repeat-containing protein"/>
    <property type="match status" value="1"/>
</dbReference>
<dbReference type="Pfam" id="PF01535">
    <property type="entry name" value="PPR"/>
    <property type="match status" value="4"/>
</dbReference>
<protein>
    <recommendedName>
        <fullName evidence="6">Chlororespiratory reduction 4</fullName>
    </recommendedName>
</protein>
<dbReference type="PANTHER" id="PTHR47926">
    <property type="entry name" value="PENTATRICOPEPTIDE REPEAT-CONTAINING PROTEIN"/>
    <property type="match status" value="1"/>
</dbReference>
<dbReference type="InterPro" id="IPR046848">
    <property type="entry name" value="E_motif"/>
</dbReference>
<dbReference type="Pfam" id="PF20431">
    <property type="entry name" value="E_motif"/>
    <property type="match status" value="1"/>
</dbReference>
<feature type="repeat" description="PPR" evidence="3">
    <location>
        <begin position="271"/>
        <end position="305"/>
    </location>
</feature>
<dbReference type="InterPro" id="IPR011990">
    <property type="entry name" value="TPR-like_helical_dom_sf"/>
</dbReference>
<evidence type="ECO:0000256" key="1">
    <source>
        <dbReference type="ARBA" id="ARBA00022737"/>
    </source>
</evidence>
<feature type="repeat" description="PPR" evidence="3">
    <location>
        <begin position="373"/>
        <end position="407"/>
    </location>
</feature>
<dbReference type="InterPro" id="IPR002885">
    <property type="entry name" value="PPR_rpt"/>
</dbReference>
<evidence type="ECO:0000256" key="2">
    <source>
        <dbReference type="ARBA" id="ARBA00061659"/>
    </source>
</evidence>
<dbReference type="FunFam" id="1.25.40.10:FF:000348">
    <property type="entry name" value="Pentatricopeptide repeat-containing protein chloroplastic"/>
    <property type="match status" value="1"/>
</dbReference>
<keyword evidence="5" id="KW-1185">Reference proteome</keyword>
<dbReference type="SUPFAM" id="SSF48452">
    <property type="entry name" value="TPR-like"/>
    <property type="match status" value="1"/>
</dbReference>
<proteinExistence type="inferred from homology"/>
<sequence>MSSLSRLYAFLKSSKAKTIIHLNQLHAHIIKNGLEQHDLIINLFISRCTKLDAHPNHTITHYALSIFNLVVHPNAHLWNSILKAHIPSLPISISLFNRFNKLPKTTTPDDYTFSSLIKCCSINNGVWEGRLIHGLVLRIGVLGFVFVGTSLVDFYGKIGEIGSARKVFDEMPERNVVSWTAMVVGYLSLGDLRSARVVFDEMPLRDCAATAAWNAMVDGYVKCGDLDSARKVFDEMPERNVVSFTCLIDGYAKAGDMESARDLFDRAPRRDVVAWSALISGYVQNGNADRAVEMFVEMCKENVKPDEFAMVNLMSACSQIGSSDLALWVDSYVTRNSIDLSRPHIAATLIDMNAKCGNMDRATCLFEEMPKRDLVLYCSMIQGLSIHGRGALAVQLFSRMLEEGLVPDEVAFTVVLTACSRAGLVEEGMHHLCSMKNDYGLVPSPDHYACIVDLLGRAGHLEAAYELIESMPVEPHASAWGALLGACRLHCNIKFGEMVAGKLFQLEPRNPSNYVLLSNIYANANRWTDVLELRNRMREGCLRKIPGQSWI</sequence>
<evidence type="ECO:0000256" key="3">
    <source>
        <dbReference type="PROSITE-ProRule" id="PRU00708"/>
    </source>
</evidence>
<comment type="caution">
    <text evidence="4">The sequence shown here is derived from an EMBL/GenBank/DDBJ whole genome shotgun (WGS) entry which is preliminary data.</text>
</comment>
<organism evidence="4 5">
    <name type="scientific">Stephania japonica</name>
    <dbReference type="NCBI Taxonomy" id="461633"/>
    <lineage>
        <taxon>Eukaryota</taxon>
        <taxon>Viridiplantae</taxon>
        <taxon>Streptophyta</taxon>
        <taxon>Embryophyta</taxon>
        <taxon>Tracheophyta</taxon>
        <taxon>Spermatophyta</taxon>
        <taxon>Magnoliopsida</taxon>
        <taxon>Ranunculales</taxon>
        <taxon>Menispermaceae</taxon>
        <taxon>Menispermoideae</taxon>
        <taxon>Cissampelideae</taxon>
        <taxon>Stephania</taxon>
    </lineage>
</organism>
<evidence type="ECO:0000313" key="5">
    <source>
        <dbReference type="Proteomes" id="UP001417504"/>
    </source>
</evidence>
<dbReference type="GO" id="GO:0003723">
    <property type="term" value="F:RNA binding"/>
    <property type="evidence" value="ECO:0007669"/>
    <property type="project" value="InterPro"/>
</dbReference>